<dbReference type="InterPro" id="IPR051581">
    <property type="entry name" value="Ca-bind"/>
</dbReference>
<dbReference type="AlphaFoldDB" id="A0A9W7CJ94"/>
<keyword evidence="3" id="KW-0106">Calcium</keyword>
<keyword evidence="1" id="KW-0479">Metal-binding</keyword>
<evidence type="ECO:0000256" key="1">
    <source>
        <dbReference type="ARBA" id="ARBA00022723"/>
    </source>
</evidence>
<evidence type="ECO:0000259" key="4">
    <source>
        <dbReference type="PROSITE" id="PS50222"/>
    </source>
</evidence>
<reference evidence="5" key="1">
    <citation type="submission" date="2022-07" db="EMBL/GenBank/DDBJ databases">
        <title>Genome analysis of Parmales, a sister group of diatoms, reveals the evolutionary specialization of diatoms from phago-mixotrophs to photoautotrophs.</title>
        <authorList>
            <person name="Ban H."/>
            <person name="Sato S."/>
            <person name="Yoshikawa S."/>
            <person name="Kazumasa Y."/>
            <person name="Nakamura Y."/>
            <person name="Ichinomiya M."/>
            <person name="Saitoh K."/>
            <person name="Sato N."/>
            <person name="Blanc-Mathieu R."/>
            <person name="Endo H."/>
            <person name="Kuwata A."/>
            <person name="Ogata H."/>
        </authorList>
    </citation>
    <scope>NUCLEOTIDE SEQUENCE</scope>
</reference>
<dbReference type="CDD" id="cd00051">
    <property type="entry name" value="EFh"/>
    <property type="match status" value="1"/>
</dbReference>
<dbReference type="InterPro" id="IPR002048">
    <property type="entry name" value="EF_hand_dom"/>
</dbReference>
<dbReference type="Gene3D" id="1.10.238.10">
    <property type="entry name" value="EF-hand"/>
    <property type="match status" value="2"/>
</dbReference>
<dbReference type="PANTHER" id="PTHR34524:SF6">
    <property type="entry name" value="CALCYPHOSINE LIKE"/>
    <property type="match status" value="1"/>
</dbReference>
<dbReference type="InterPro" id="IPR011992">
    <property type="entry name" value="EF-hand-dom_pair"/>
</dbReference>
<dbReference type="SUPFAM" id="SSF47473">
    <property type="entry name" value="EF-hand"/>
    <property type="match status" value="1"/>
</dbReference>
<dbReference type="EMBL" id="BRXZ01000181">
    <property type="protein sequence ID" value="GMI06838.1"/>
    <property type="molecule type" value="Genomic_DNA"/>
</dbReference>
<organism evidence="5 6">
    <name type="scientific">Triparma retinervis</name>
    <dbReference type="NCBI Taxonomy" id="2557542"/>
    <lineage>
        <taxon>Eukaryota</taxon>
        <taxon>Sar</taxon>
        <taxon>Stramenopiles</taxon>
        <taxon>Ochrophyta</taxon>
        <taxon>Bolidophyceae</taxon>
        <taxon>Parmales</taxon>
        <taxon>Triparmaceae</taxon>
        <taxon>Triparma</taxon>
    </lineage>
</organism>
<keyword evidence="6" id="KW-1185">Reference proteome</keyword>
<evidence type="ECO:0000313" key="5">
    <source>
        <dbReference type="EMBL" id="GMI06838.1"/>
    </source>
</evidence>
<sequence length="134" mass="15132">MGWFGNKKSVVSSAAPIDDGHIVSLFKKYDRDGNGTIESSELKQALAEMKLPAYHADEVFDTIDTNHDGKIDLREFTNYVTAKELVLRSTFDKFDVSKTGRISCDDMLHVLDDMHLHPTSADIEKLVEIFDDDH</sequence>
<dbReference type="SMART" id="SM00054">
    <property type="entry name" value="EFh"/>
    <property type="match status" value="3"/>
</dbReference>
<proteinExistence type="predicted"/>
<dbReference type="InterPro" id="IPR018247">
    <property type="entry name" value="EF_Hand_1_Ca_BS"/>
</dbReference>
<dbReference type="PROSITE" id="PS50222">
    <property type="entry name" value="EF_HAND_2"/>
    <property type="match status" value="2"/>
</dbReference>
<protein>
    <recommendedName>
        <fullName evidence="4">EF-hand domain-containing protein</fullName>
    </recommendedName>
</protein>
<feature type="domain" description="EF-hand" evidence="4">
    <location>
        <begin position="17"/>
        <end position="52"/>
    </location>
</feature>
<keyword evidence="2" id="KW-0677">Repeat</keyword>
<evidence type="ECO:0000313" key="6">
    <source>
        <dbReference type="Proteomes" id="UP001165082"/>
    </source>
</evidence>
<evidence type="ECO:0000256" key="3">
    <source>
        <dbReference type="ARBA" id="ARBA00022837"/>
    </source>
</evidence>
<name>A0A9W7CJ94_9STRA</name>
<dbReference type="GO" id="GO:0005509">
    <property type="term" value="F:calcium ion binding"/>
    <property type="evidence" value="ECO:0007669"/>
    <property type="project" value="InterPro"/>
</dbReference>
<feature type="domain" description="EF-hand" evidence="4">
    <location>
        <begin position="82"/>
        <end position="117"/>
    </location>
</feature>
<evidence type="ECO:0000256" key="2">
    <source>
        <dbReference type="ARBA" id="ARBA00022737"/>
    </source>
</evidence>
<gene>
    <name evidence="5" type="ORF">TrRE_jg12381</name>
</gene>
<dbReference type="Pfam" id="PF13499">
    <property type="entry name" value="EF-hand_7"/>
    <property type="match status" value="2"/>
</dbReference>
<feature type="non-terminal residue" evidence="5">
    <location>
        <position position="1"/>
    </location>
</feature>
<accession>A0A9W7CJ94</accession>
<dbReference type="PROSITE" id="PS00018">
    <property type="entry name" value="EF_HAND_1"/>
    <property type="match status" value="2"/>
</dbReference>
<dbReference type="PANTHER" id="PTHR34524">
    <property type="entry name" value="CALCYPHOSIN"/>
    <property type="match status" value="1"/>
</dbReference>
<dbReference type="Proteomes" id="UP001165082">
    <property type="component" value="Unassembled WGS sequence"/>
</dbReference>
<dbReference type="OrthoDB" id="186625at2759"/>
<comment type="caution">
    <text evidence="5">The sequence shown here is derived from an EMBL/GenBank/DDBJ whole genome shotgun (WGS) entry which is preliminary data.</text>
</comment>